<keyword evidence="4" id="KW-1185">Reference proteome</keyword>
<keyword evidence="1" id="KW-0472">Membrane</keyword>
<feature type="transmembrane region" description="Helical" evidence="1">
    <location>
        <begin position="121"/>
        <end position="141"/>
    </location>
</feature>
<dbReference type="GeneID" id="63921803"/>
<feature type="transmembrane region" description="Helical" evidence="1">
    <location>
        <begin position="53"/>
        <end position="74"/>
    </location>
</feature>
<dbReference type="Proteomes" id="UP000030672">
    <property type="component" value="Unassembled WGS sequence"/>
</dbReference>
<reference evidence="3 4" key="1">
    <citation type="journal article" date="2014" name="BMC Genomics">
        <title>Genome sequencing of four Aureobasidium pullulans varieties: biotechnological potential, stress tolerance, and description of new species.</title>
        <authorList>
            <person name="Gostin Ar C."/>
            <person name="Ohm R.A."/>
            <person name="Kogej T."/>
            <person name="Sonjak S."/>
            <person name="Turk M."/>
            <person name="Zajc J."/>
            <person name="Zalar P."/>
            <person name="Grube M."/>
            <person name="Sun H."/>
            <person name="Han J."/>
            <person name="Sharma A."/>
            <person name="Chiniquy J."/>
            <person name="Ngan C.Y."/>
            <person name="Lipzen A."/>
            <person name="Barry K."/>
            <person name="Grigoriev I.V."/>
            <person name="Gunde-Cimerman N."/>
        </authorList>
    </citation>
    <scope>NUCLEOTIDE SEQUENCE [LARGE SCALE GENOMIC DNA]</scope>
    <source>
        <strain evidence="3 4">CBS 110374</strain>
    </source>
</reference>
<name>A0A074VJT8_AURM1</name>
<evidence type="ECO:0000259" key="2">
    <source>
        <dbReference type="Pfam" id="PF24803"/>
    </source>
</evidence>
<dbReference type="PANTHER" id="PTHR37019">
    <property type="entry name" value="CHROMOSOME 1, WHOLE GENOME SHOTGUN SEQUENCE"/>
    <property type="match status" value="1"/>
</dbReference>
<feature type="domain" description="DUF7704" evidence="2">
    <location>
        <begin position="4"/>
        <end position="141"/>
    </location>
</feature>
<evidence type="ECO:0000313" key="4">
    <source>
        <dbReference type="Proteomes" id="UP000030672"/>
    </source>
</evidence>
<dbReference type="InterPro" id="IPR056121">
    <property type="entry name" value="DUF7704"/>
</dbReference>
<gene>
    <name evidence="3" type="ORF">M437DRAFT_86304</name>
</gene>
<accession>A0A074VJT8</accession>
<keyword evidence="1" id="KW-0812">Transmembrane</keyword>
<evidence type="ECO:0000313" key="3">
    <source>
        <dbReference type="EMBL" id="KEQ61005.1"/>
    </source>
</evidence>
<evidence type="ECO:0000256" key="1">
    <source>
        <dbReference type="SAM" id="Phobius"/>
    </source>
</evidence>
<dbReference type="EMBL" id="KL584840">
    <property type="protein sequence ID" value="KEQ61005.1"/>
    <property type="molecule type" value="Genomic_DNA"/>
</dbReference>
<feature type="transmembrane region" description="Helical" evidence="1">
    <location>
        <begin position="21"/>
        <end position="41"/>
    </location>
</feature>
<sequence>MANTMAPFPRIFFRYVEPMMITFGSVNLMFSGAAGASTYLSQSPHPTMATEHFLALQGGNMMLLAAMLLITVMWTSNEIKTIRFTIMALAISDIPHWIFGLWCLGPLAFEPSSWSTEMMGYMGVPAVTFLIKVAYLLGWLGNDQVTEKVKKEL</sequence>
<feature type="transmembrane region" description="Helical" evidence="1">
    <location>
        <begin position="86"/>
        <end position="109"/>
    </location>
</feature>
<dbReference type="RefSeq" id="XP_040878028.1">
    <property type="nucleotide sequence ID" value="XM_041028430.1"/>
</dbReference>
<keyword evidence="1" id="KW-1133">Transmembrane helix</keyword>
<protein>
    <recommendedName>
        <fullName evidence="2">DUF7704 domain-containing protein</fullName>
    </recommendedName>
</protein>
<organism evidence="3 4">
    <name type="scientific">Aureobasidium melanogenum (strain CBS 110374)</name>
    <name type="common">Aureobasidium pullulans var. melanogenum</name>
    <dbReference type="NCBI Taxonomy" id="1043003"/>
    <lineage>
        <taxon>Eukaryota</taxon>
        <taxon>Fungi</taxon>
        <taxon>Dikarya</taxon>
        <taxon>Ascomycota</taxon>
        <taxon>Pezizomycotina</taxon>
        <taxon>Dothideomycetes</taxon>
        <taxon>Dothideomycetidae</taxon>
        <taxon>Dothideales</taxon>
        <taxon>Saccotheciaceae</taxon>
        <taxon>Aureobasidium</taxon>
    </lineage>
</organism>
<dbReference type="Pfam" id="PF24803">
    <property type="entry name" value="DUF7704"/>
    <property type="match status" value="1"/>
</dbReference>
<dbReference type="HOGENOM" id="CLU_1712898_0_0_1"/>
<dbReference type="AlphaFoldDB" id="A0A074VJT8"/>
<dbReference type="PANTHER" id="PTHR37019:SF2">
    <property type="entry name" value="EXPERA DOMAIN-CONTAINING PROTEIN"/>
    <property type="match status" value="1"/>
</dbReference>
<proteinExistence type="predicted"/>